<name>A0A9W4B7D5_9MYCO</name>
<evidence type="ECO:0000313" key="1">
    <source>
        <dbReference type="EMBL" id="BBY91338.1"/>
    </source>
</evidence>
<reference evidence="1 2" key="1">
    <citation type="journal article" date="2019" name="Emerg. Microbes Infect.">
        <title>Comprehensive subspecies identification of 175 nontuberculous mycobacteria species based on 7547 genomic profiles.</title>
        <authorList>
            <person name="Matsumoto Y."/>
            <person name="Kinjo T."/>
            <person name="Motooka D."/>
            <person name="Nabeya D."/>
            <person name="Jung N."/>
            <person name="Uechi K."/>
            <person name="Horii T."/>
            <person name="Iida T."/>
            <person name="Fujita J."/>
            <person name="Nakamura S."/>
        </authorList>
    </citation>
    <scope>NUCLEOTIDE SEQUENCE [LARGE SCALE GENOMIC DNA]</scope>
    <source>
        <strain evidence="1 2">JCM 6399</strain>
    </source>
</reference>
<keyword evidence="2" id="KW-1185">Reference proteome</keyword>
<dbReference type="Proteomes" id="UP000465785">
    <property type="component" value="Chromosome"/>
</dbReference>
<gene>
    <name evidence="1" type="ORF">MGALJ_10070</name>
</gene>
<accession>A0A9W4B7D5</accession>
<evidence type="ECO:0000313" key="2">
    <source>
        <dbReference type="Proteomes" id="UP000465785"/>
    </source>
</evidence>
<dbReference type="AlphaFoldDB" id="A0A9W4B7D5"/>
<dbReference type="EMBL" id="AP022601">
    <property type="protein sequence ID" value="BBY91338.1"/>
    <property type="molecule type" value="Genomic_DNA"/>
</dbReference>
<protein>
    <submittedName>
        <fullName evidence="1">Uncharacterized protein</fullName>
    </submittedName>
</protein>
<organism evidence="1 2">
    <name type="scientific">Mycobacterium gallinarum</name>
    <dbReference type="NCBI Taxonomy" id="39689"/>
    <lineage>
        <taxon>Bacteria</taxon>
        <taxon>Bacillati</taxon>
        <taxon>Actinomycetota</taxon>
        <taxon>Actinomycetes</taxon>
        <taxon>Mycobacteriales</taxon>
        <taxon>Mycobacteriaceae</taxon>
        <taxon>Mycobacterium</taxon>
    </lineage>
</organism>
<proteinExistence type="predicted"/>
<dbReference type="RefSeq" id="WP_163726899.1">
    <property type="nucleotide sequence ID" value="NZ_AP022601.1"/>
</dbReference>
<dbReference type="KEGG" id="mgau:MGALJ_10070"/>
<sequence length="66" mass="7696">MTWSTSLAVTVQLGPRTTHMWLSRWSTSARRRRHVRVLVRVELAVRGDLFQPMLSRLWSSQYLLGG</sequence>